<evidence type="ECO:0000256" key="12">
    <source>
        <dbReference type="RuleBase" id="RU364091"/>
    </source>
</evidence>
<dbReference type="AlphaFoldDB" id="A0A941CRE5"/>
<sequence>MQDKHSKTEQATPKRLRDSRKKGQTPKSHDLGSSAAFLIFTLLLLSLGEGLFRGSLNLLRTMLGAGGTEPLTLRETGKLLLGATGKGLLLFLPFGAVAMVTAWITGVAQVGFLFTAEPLKPDFKRLNPLEGMKNLFSSQALFNLVKSLLKLFLVSYLTFSQVKELFPALSGTGQMGLEKLFPFFLEILATLSKDIAFLMVILGVADFIVQKRKFKKNLMMTKQEIKEEYKQMEGDPKMKSLRQQKQREMSRSRTLQRVEEATVVITNPTHLAIALRYEPGKDEAPVVLAKGVDHMAQKIRERATEKGIPLMENKPLARALYPKVEEGDTVPVEMYQAIAEILALVYQKKNAR</sequence>
<dbReference type="GO" id="GO:0044780">
    <property type="term" value="P:bacterial-type flagellum assembly"/>
    <property type="evidence" value="ECO:0007669"/>
    <property type="project" value="InterPro"/>
</dbReference>
<evidence type="ECO:0000256" key="9">
    <source>
        <dbReference type="ARBA" id="ARBA00022989"/>
    </source>
</evidence>
<evidence type="ECO:0000256" key="7">
    <source>
        <dbReference type="ARBA" id="ARBA00022795"/>
    </source>
</evidence>
<name>A0A941CRE5_9CLOT</name>
<dbReference type="NCBIfam" id="TIGR00328">
    <property type="entry name" value="flhB"/>
    <property type="match status" value="1"/>
</dbReference>
<dbReference type="Gene3D" id="3.40.1690.10">
    <property type="entry name" value="secretion proteins EscU"/>
    <property type="match status" value="1"/>
</dbReference>
<keyword evidence="10 12" id="KW-0472">Membrane</keyword>
<keyword evidence="11 12" id="KW-1006">Bacterial flagellum protein export</keyword>
<comment type="function">
    <text evidence="12">Required for formation of the rod structure in the basal body of the flagellar apparatus. Together with FliI and FliH, may constitute the export apparatus of flagellin.</text>
</comment>
<proteinExistence type="inferred from homology"/>
<comment type="subcellular location">
    <subcellularLocation>
        <location evidence="1">Cell membrane</location>
        <topology evidence="1">Multi-pass membrane protein</topology>
    </subcellularLocation>
</comment>
<accession>A0A941CRE5</accession>
<evidence type="ECO:0000256" key="6">
    <source>
        <dbReference type="ARBA" id="ARBA00022692"/>
    </source>
</evidence>
<evidence type="ECO:0000256" key="4">
    <source>
        <dbReference type="ARBA" id="ARBA00022448"/>
    </source>
</evidence>
<keyword evidence="4 12" id="KW-0813">Transport</keyword>
<dbReference type="GO" id="GO:0009306">
    <property type="term" value="P:protein secretion"/>
    <property type="evidence" value="ECO:0007669"/>
    <property type="project" value="InterPro"/>
</dbReference>
<comment type="caution">
    <text evidence="14">The sequence shown here is derived from an EMBL/GenBank/DDBJ whole genome shotgun (WGS) entry which is preliminary data.</text>
</comment>
<dbReference type="GO" id="GO:0005886">
    <property type="term" value="C:plasma membrane"/>
    <property type="evidence" value="ECO:0007669"/>
    <property type="project" value="UniProtKB-SubCell"/>
</dbReference>
<dbReference type="InterPro" id="IPR029025">
    <property type="entry name" value="T3SS_substrate_exporter_C"/>
</dbReference>
<evidence type="ECO:0000256" key="13">
    <source>
        <dbReference type="SAM" id="MobiDB-lite"/>
    </source>
</evidence>
<evidence type="ECO:0000256" key="2">
    <source>
        <dbReference type="ARBA" id="ARBA00010690"/>
    </source>
</evidence>
<feature type="transmembrane region" description="Helical" evidence="12">
    <location>
        <begin position="88"/>
        <end position="114"/>
    </location>
</feature>
<keyword evidence="5 12" id="KW-1003">Cell membrane</keyword>
<keyword evidence="14" id="KW-0966">Cell projection</keyword>
<keyword evidence="7 12" id="KW-1005">Bacterial flagellum biogenesis</keyword>
<dbReference type="InterPro" id="IPR006135">
    <property type="entry name" value="T3SS_substrate_exporter"/>
</dbReference>
<evidence type="ECO:0000313" key="14">
    <source>
        <dbReference type="EMBL" id="MBR0575946.1"/>
    </source>
</evidence>
<dbReference type="Proteomes" id="UP000675379">
    <property type="component" value="Unassembled WGS sequence"/>
</dbReference>
<evidence type="ECO:0000256" key="1">
    <source>
        <dbReference type="ARBA" id="ARBA00004651"/>
    </source>
</evidence>
<feature type="region of interest" description="Disordered" evidence="13">
    <location>
        <begin position="232"/>
        <end position="253"/>
    </location>
</feature>
<dbReference type="SUPFAM" id="SSF160544">
    <property type="entry name" value="EscU C-terminal domain-like"/>
    <property type="match status" value="1"/>
</dbReference>
<comment type="similarity">
    <text evidence="2 12">Belongs to the type III secretion exporter family.</text>
</comment>
<reference evidence="14" key="1">
    <citation type="submission" date="2021-04" db="EMBL/GenBank/DDBJ databases">
        <title>Proteiniclasticum sedimins sp. nov., an obligate anaerobic bacterium isolated from anaerobic sludge.</title>
        <authorList>
            <person name="Liu J."/>
        </authorList>
    </citation>
    <scope>NUCLEOTIDE SEQUENCE</scope>
    <source>
        <strain evidence="14">BAD-10</strain>
    </source>
</reference>
<keyword evidence="15" id="KW-1185">Reference proteome</keyword>
<keyword evidence="6 12" id="KW-0812">Transmembrane</keyword>
<evidence type="ECO:0000256" key="10">
    <source>
        <dbReference type="ARBA" id="ARBA00023136"/>
    </source>
</evidence>
<feature type="transmembrane region" description="Helical" evidence="12">
    <location>
        <begin position="135"/>
        <end position="160"/>
    </location>
</feature>
<evidence type="ECO:0000256" key="8">
    <source>
        <dbReference type="ARBA" id="ARBA00022927"/>
    </source>
</evidence>
<feature type="transmembrane region" description="Helical" evidence="12">
    <location>
        <begin position="31"/>
        <end position="52"/>
    </location>
</feature>
<feature type="region of interest" description="Disordered" evidence="13">
    <location>
        <begin position="1"/>
        <end position="29"/>
    </location>
</feature>
<dbReference type="PRINTS" id="PR00950">
    <property type="entry name" value="TYPE3IMSPROT"/>
</dbReference>
<evidence type="ECO:0000256" key="11">
    <source>
        <dbReference type="ARBA" id="ARBA00023225"/>
    </source>
</evidence>
<dbReference type="PANTHER" id="PTHR30531">
    <property type="entry name" value="FLAGELLAR BIOSYNTHETIC PROTEIN FLHB"/>
    <property type="match status" value="1"/>
</dbReference>
<keyword evidence="14" id="KW-0282">Flagellum</keyword>
<dbReference type="PANTHER" id="PTHR30531:SF12">
    <property type="entry name" value="FLAGELLAR BIOSYNTHETIC PROTEIN FLHB"/>
    <property type="match status" value="1"/>
</dbReference>
<dbReference type="RefSeq" id="WP_211800646.1">
    <property type="nucleotide sequence ID" value="NZ_JAGSCS010000006.1"/>
</dbReference>
<dbReference type="Pfam" id="PF01312">
    <property type="entry name" value="Bac_export_2"/>
    <property type="match status" value="1"/>
</dbReference>
<evidence type="ECO:0000256" key="3">
    <source>
        <dbReference type="ARBA" id="ARBA00021622"/>
    </source>
</evidence>
<keyword evidence="14" id="KW-0969">Cilium</keyword>
<organism evidence="14 15">
    <name type="scientific">Proteiniclasticum sediminis</name>
    <dbReference type="NCBI Taxonomy" id="2804028"/>
    <lineage>
        <taxon>Bacteria</taxon>
        <taxon>Bacillati</taxon>
        <taxon>Bacillota</taxon>
        <taxon>Clostridia</taxon>
        <taxon>Eubacteriales</taxon>
        <taxon>Clostridiaceae</taxon>
        <taxon>Proteiniclasticum</taxon>
    </lineage>
</organism>
<dbReference type="InterPro" id="IPR006136">
    <property type="entry name" value="FlhB"/>
</dbReference>
<dbReference type="Gene3D" id="6.10.250.2080">
    <property type="match status" value="1"/>
</dbReference>
<evidence type="ECO:0000313" key="15">
    <source>
        <dbReference type="Proteomes" id="UP000675379"/>
    </source>
</evidence>
<keyword evidence="9 12" id="KW-1133">Transmembrane helix</keyword>
<dbReference type="EMBL" id="JAGSCS010000006">
    <property type="protein sequence ID" value="MBR0575946.1"/>
    <property type="molecule type" value="Genomic_DNA"/>
</dbReference>
<protein>
    <recommendedName>
        <fullName evidence="3 12">Flagellar biosynthetic protein FlhB</fullName>
    </recommendedName>
</protein>
<gene>
    <name evidence="12 14" type="primary">flhB</name>
    <name evidence="14" type="ORF">KCG48_06285</name>
</gene>
<feature type="transmembrane region" description="Helical" evidence="12">
    <location>
        <begin position="180"/>
        <end position="209"/>
    </location>
</feature>
<keyword evidence="8 12" id="KW-0653">Protein transport</keyword>
<evidence type="ECO:0000256" key="5">
    <source>
        <dbReference type="ARBA" id="ARBA00022475"/>
    </source>
</evidence>